<keyword evidence="6" id="KW-1185">Reference proteome</keyword>
<evidence type="ECO:0000256" key="2">
    <source>
        <dbReference type="ARBA" id="ARBA00022777"/>
    </source>
</evidence>
<dbReference type="Pfam" id="PF14847">
    <property type="entry name" value="Ras_bdg_2"/>
    <property type="match status" value="1"/>
</dbReference>
<accession>A0AAD6SZ80</accession>
<dbReference type="InterPro" id="IPR029458">
    <property type="entry name" value="Ras-bd_By2"/>
</dbReference>
<comment type="caution">
    <text evidence="5">The sequence shown here is derived from an EMBL/GenBank/DDBJ whole genome shotgun (WGS) entry which is preliminary data.</text>
</comment>
<evidence type="ECO:0000256" key="3">
    <source>
        <dbReference type="SAM" id="MobiDB-lite"/>
    </source>
</evidence>
<name>A0AAD6SZ80_9AGAR</name>
<evidence type="ECO:0000256" key="1">
    <source>
        <dbReference type="ARBA" id="ARBA00022679"/>
    </source>
</evidence>
<gene>
    <name evidence="5" type="ORF">C8F04DRAFT_1094766</name>
</gene>
<evidence type="ECO:0000259" key="4">
    <source>
        <dbReference type="Pfam" id="PF14847"/>
    </source>
</evidence>
<dbReference type="EMBL" id="JARJCM010000042">
    <property type="protein sequence ID" value="KAJ7036523.1"/>
    <property type="molecule type" value="Genomic_DNA"/>
</dbReference>
<keyword evidence="2" id="KW-0418">Kinase</keyword>
<feature type="domain" description="Ras-binding" evidence="4">
    <location>
        <begin position="84"/>
        <end position="166"/>
    </location>
</feature>
<keyword evidence="1" id="KW-0808">Transferase</keyword>
<protein>
    <recommendedName>
        <fullName evidence="4">Ras-binding domain-containing protein</fullName>
    </recommendedName>
</protein>
<organism evidence="5 6">
    <name type="scientific">Mycena alexandri</name>
    <dbReference type="NCBI Taxonomy" id="1745969"/>
    <lineage>
        <taxon>Eukaryota</taxon>
        <taxon>Fungi</taxon>
        <taxon>Dikarya</taxon>
        <taxon>Basidiomycota</taxon>
        <taxon>Agaricomycotina</taxon>
        <taxon>Agaricomycetes</taxon>
        <taxon>Agaricomycetidae</taxon>
        <taxon>Agaricales</taxon>
        <taxon>Marasmiineae</taxon>
        <taxon>Mycenaceae</taxon>
        <taxon>Mycena</taxon>
    </lineage>
</organism>
<evidence type="ECO:0000313" key="6">
    <source>
        <dbReference type="Proteomes" id="UP001218188"/>
    </source>
</evidence>
<feature type="region of interest" description="Disordered" evidence="3">
    <location>
        <begin position="202"/>
        <end position="265"/>
    </location>
</feature>
<reference evidence="5" key="1">
    <citation type="submission" date="2023-03" db="EMBL/GenBank/DDBJ databases">
        <title>Massive genome expansion in bonnet fungi (Mycena s.s.) driven by repeated elements and novel gene families across ecological guilds.</title>
        <authorList>
            <consortium name="Lawrence Berkeley National Laboratory"/>
            <person name="Harder C.B."/>
            <person name="Miyauchi S."/>
            <person name="Viragh M."/>
            <person name="Kuo A."/>
            <person name="Thoen E."/>
            <person name="Andreopoulos B."/>
            <person name="Lu D."/>
            <person name="Skrede I."/>
            <person name="Drula E."/>
            <person name="Henrissat B."/>
            <person name="Morin E."/>
            <person name="Kohler A."/>
            <person name="Barry K."/>
            <person name="LaButti K."/>
            <person name="Morin E."/>
            <person name="Salamov A."/>
            <person name="Lipzen A."/>
            <person name="Mereny Z."/>
            <person name="Hegedus B."/>
            <person name="Baldrian P."/>
            <person name="Stursova M."/>
            <person name="Weitz H."/>
            <person name="Taylor A."/>
            <person name="Grigoriev I.V."/>
            <person name="Nagy L.G."/>
            <person name="Martin F."/>
            <person name="Kauserud H."/>
        </authorList>
    </citation>
    <scope>NUCLEOTIDE SEQUENCE</scope>
    <source>
        <strain evidence="5">CBHHK200</strain>
    </source>
</reference>
<evidence type="ECO:0000313" key="5">
    <source>
        <dbReference type="EMBL" id="KAJ7036523.1"/>
    </source>
</evidence>
<sequence length="265" mass="28521">MMRILPQAPTDRITSMQSISDSETLVDSVQDRGSIELVPGVDLDITSSTFSPPSHVGASKFPSPLNPTFAANHFRFTLSCEDISFTVDISSCTSGTEVLRKVLKECGNPSAKGREVRRTDVELGALSVDGWGLFVAIGSESDLSGPLSEAEILAVCHAPRNHPIRDLVRLCPTGLAGSSSLIGDVNDSSSSIQSSWEIPDVERALDPSSPTTNPGTFSAMHRRKWADQEATAAATGDERRAPRGGRIAVEARQDRIKRRFGDERS</sequence>
<dbReference type="GO" id="GO:0016301">
    <property type="term" value="F:kinase activity"/>
    <property type="evidence" value="ECO:0007669"/>
    <property type="project" value="UniProtKB-KW"/>
</dbReference>
<dbReference type="AlphaFoldDB" id="A0AAD6SZ80"/>
<dbReference type="Proteomes" id="UP001218188">
    <property type="component" value="Unassembled WGS sequence"/>
</dbReference>
<proteinExistence type="predicted"/>
<feature type="compositionally biased region" description="Basic and acidic residues" evidence="3">
    <location>
        <begin position="249"/>
        <end position="265"/>
    </location>
</feature>